<dbReference type="Proteomes" id="UP000826709">
    <property type="component" value="Chromosome"/>
</dbReference>
<name>A0A8G1A1U7_9EURY</name>
<evidence type="ECO:0000259" key="1">
    <source>
        <dbReference type="Pfam" id="PF13649"/>
    </source>
</evidence>
<dbReference type="GO" id="GO:0008168">
    <property type="term" value="F:methyltransferase activity"/>
    <property type="evidence" value="ECO:0007669"/>
    <property type="project" value="UniProtKB-KW"/>
</dbReference>
<proteinExistence type="predicted"/>
<evidence type="ECO:0000313" key="2">
    <source>
        <dbReference type="EMBL" id="QYZ78873.1"/>
    </source>
</evidence>
<dbReference type="InterPro" id="IPR029063">
    <property type="entry name" value="SAM-dependent_MTases_sf"/>
</dbReference>
<dbReference type="PANTHER" id="PTHR44068:SF11">
    <property type="entry name" value="GERANYL DIPHOSPHATE 2-C-METHYLTRANSFERASE"/>
    <property type="match status" value="1"/>
</dbReference>
<feature type="domain" description="Methyltransferase" evidence="1">
    <location>
        <begin position="46"/>
        <end position="116"/>
    </location>
</feature>
<dbReference type="EMBL" id="CP037968">
    <property type="protein sequence ID" value="QYZ78873.1"/>
    <property type="molecule type" value="Genomic_DNA"/>
</dbReference>
<dbReference type="Pfam" id="PF13649">
    <property type="entry name" value="Methyltransf_25"/>
    <property type="match status" value="1"/>
</dbReference>
<keyword evidence="2" id="KW-0808">Transferase</keyword>
<dbReference type="SUPFAM" id="SSF53335">
    <property type="entry name" value="S-adenosyl-L-methionine-dependent methyltransferases"/>
    <property type="match status" value="1"/>
</dbReference>
<dbReference type="GO" id="GO:0032259">
    <property type="term" value="P:methylation"/>
    <property type="evidence" value="ECO:0007669"/>
    <property type="project" value="UniProtKB-KW"/>
</dbReference>
<dbReference type="AlphaFoldDB" id="A0A8G1A1U7"/>
<reference evidence="2" key="2">
    <citation type="submission" date="2019-03" db="EMBL/GenBank/DDBJ databases">
        <authorList>
            <person name="Chen S.-C."/>
            <person name="Wu S.-Y."/>
            <person name="Lai M.-C."/>
        </authorList>
    </citation>
    <scope>NUCLEOTIDE SEQUENCE</scope>
    <source>
        <strain evidence="2">ML15</strain>
    </source>
</reference>
<protein>
    <submittedName>
        <fullName evidence="2">Methyltransferase domain-containing protein</fullName>
    </submittedName>
</protein>
<keyword evidence="3" id="KW-1185">Reference proteome</keyword>
<dbReference type="InterPro" id="IPR041698">
    <property type="entry name" value="Methyltransf_25"/>
</dbReference>
<organism evidence="2 3">
    <name type="scientific">Methanofollis formosanus</name>
    <dbReference type="NCBI Taxonomy" id="299308"/>
    <lineage>
        <taxon>Archaea</taxon>
        <taxon>Methanobacteriati</taxon>
        <taxon>Methanobacteriota</taxon>
        <taxon>Stenosarchaea group</taxon>
        <taxon>Methanomicrobia</taxon>
        <taxon>Methanomicrobiales</taxon>
        <taxon>Methanomicrobiaceae</taxon>
        <taxon>Methanofollis</taxon>
    </lineage>
</organism>
<evidence type="ECO:0000313" key="3">
    <source>
        <dbReference type="Proteomes" id="UP000826709"/>
    </source>
</evidence>
<dbReference type="PANTHER" id="PTHR44068">
    <property type="entry name" value="ZGC:194242"/>
    <property type="match status" value="1"/>
</dbReference>
<sequence>MQSLSSSWSKEIQTAETLYATRDIKFQEEYRRPLLSAMGLKDGIRILDVGCGPGLLVHRLGTLLKQSNIFGIDHDADFIAFARMKTKPQTNICTFLVGDTLSLPFPDNSFDAVTSHTILGRKIFP</sequence>
<gene>
    <name evidence="2" type="ORF">E2N92_05255</name>
</gene>
<dbReference type="CDD" id="cd02440">
    <property type="entry name" value="AdoMet_MTases"/>
    <property type="match status" value="1"/>
</dbReference>
<dbReference type="InterPro" id="IPR050447">
    <property type="entry name" value="Erg6_SMT_methyltransf"/>
</dbReference>
<dbReference type="OrthoDB" id="147504at2157"/>
<accession>A0A8G1A1U7</accession>
<dbReference type="Gene3D" id="3.40.50.150">
    <property type="entry name" value="Vaccinia Virus protein VP39"/>
    <property type="match status" value="1"/>
</dbReference>
<reference evidence="2" key="1">
    <citation type="journal article" date="2005" name="Int. J. Syst. Evol. Microbiol.">
        <title>Methanofollis formosanus sp. nov., isolated from a fish pond.</title>
        <authorList>
            <person name="Wu S.Y."/>
            <person name="Chen S.C."/>
            <person name="Lai M.C."/>
        </authorList>
    </citation>
    <scope>NUCLEOTIDE SEQUENCE</scope>
    <source>
        <strain evidence="2">ML15</strain>
    </source>
</reference>
<dbReference type="RefSeq" id="WP_220682644.1">
    <property type="nucleotide sequence ID" value="NZ_CP037968.1"/>
</dbReference>
<keyword evidence="2" id="KW-0489">Methyltransferase</keyword>
<dbReference type="KEGG" id="mfk:E2N92_05255"/>